<sequence>MFLVKKLGNTRINAVRAILLGAALLALLSACVTPGYYLPEDKVYRLAPQLGALQRRSLAHLFVPMVQVSPALDTSRITLFKPAYQQGFLAHGRWPDRLSTYFTSTLVDTLSRSNAFLSVSDRPATNKGGYKLLLRLSAFHAEYLSRPQGRVAVLVGMEALLIQEQNQRILGQYRYDIRKENIAANPDGVVAALNQALGETLTSLIVDLGKDLPVFY</sequence>
<dbReference type="SUPFAM" id="SSF159594">
    <property type="entry name" value="XCC0632-like"/>
    <property type="match status" value="1"/>
</dbReference>
<keyword evidence="2" id="KW-0449">Lipoprotein</keyword>
<keyword evidence="3" id="KW-1185">Reference proteome</keyword>
<dbReference type="Pfam" id="PF03886">
    <property type="entry name" value="ABC_trans_aux"/>
    <property type="match status" value="1"/>
</dbReference>
<dbReference type="InterPro" id="IPR005586">
    <property type="entry name" value="ABC_trans_aux"/>
</dbReference>
<evidence type="ECO:0000313" key="3">
    <source>
        <dbReference type="Proteomes" id="UP001308005"/>
    </source>
</evidence>
<gene>
    <name evidence="2" type="ORF">VSS37_08210</name>
</gene>
<protein>
    <submittedName>
        <fullName evidence="2">ABC-type transport auxiliary lipoprotein family protein</fullName>
    </submittedName>
</protein>
<dbReference type="Proteomes" id="UP001308005">
    <property type="component" value="Unassembled WGS sequence"/>
</dbReference>
<dbReference type="PROSITE" id="PS51257">
    <property type="entry name" value="PROKAR_LIPOPROTEIN"/>
    <property type="match status" value="1"/>
</dbReference>
<dbReference type="Gene3D" id="3.40.50.10610">
    <property type="entry name" value="ABC-type transport auxiliary lipoprotein component"/>
    <property type="match status" value="1"/>
</dbReference>
<dbReference type="EMBL" id="JAYMYJ010000082">
    <property type="protein sequence ID" value="MEB4590956.1"/>
    <property type="molecule type" value="Genomic_DNA"/>
</dbReference>
<feature type="domain" description="ABC-type transport auxiliary lipoprotein component" evidence="1">
    <location>
        <begin position="44"/>
        <end position="201"/>
    </location>
</feature>
<organism evidence="2 3">
    <name type="scientific">Candidatus Thiothrix phosphatis</name>
    <dbReference type="NCBI Taxonomy" id="3112415"/>
    <lineage>
        <taxon>Bacteria</taxon>
        <taxon>Pseudomonadati</taxon>
        <taxon>Pseudomonadota</taxon>
        <taxon>Gammaproteobacteria</taxon>
        <taxon>Thiotrichales</taxon>
        <taxon>Thiotrichaceae</taxon>
        <taxon>Thiothrix</taxon>
    </lineage>
</organism>
<proteinExistence type="predicted"/>
<name>A0ABU6CVW9_9GAMM</name>
<dbReference type="RefSeq" id="WP_324694345.1">
    <property type="nucleotide sequence ID" value="NZ_JAYMYJ010000082.1"/>
</dbReference>
<reference evidence="3" key="1">
    <citation type="submission" date="2023-07" db="EMBL/GenBank/DDBJ databases">
        <title>The carbon used by Thiothrix.</title>
        <authorList>
            <person name="Chen L."/>
        </authorList>
    </citation>
    <scope>NUCLEOTIDE SEQUENCE [LARGE SCALE GENOMIC DNA]</scope>
</reference>
<comment type="caution">
    <text evidence="2">The sequence shown here is derived from an EMBL/GenBank/DDBJ whole genome shotgun (WGS) entry which is preliminary data.</text>
</comment>
<evidence type="ECO:0000313" key="2">
    <source>
        <dbReference type="EMBL" id="MEB4590956.1"/>
    </source>
</evidence>
<evidence type="ECO:0000259" key="1">
    <source>
        <dbReference type="Pfam" id="PF03886"/>
    </source>
</evidence>
<accession>A0ABU6CVW9</accession>